<sequence>MSDQPPSHGTPYPYAYGPPSYAAPPPFRIPDAFGWSWDMLRVHLKVLLAAMIPTVVVGLVLYAMYFWRLVPIWIDMAEPTTSSTVQLDRFQDLWATVGLLYAAALVVAIPLSLFHGNLVRMCLLIADGGTPSYRMILSTRRAGRVMVTTAVLLVAGVLGTILCLLPGIAFAAFSMFTLPLLLDRDLGTFAAIRGSFALVRAHLGLCLLTFGLLIAVAYAGTMLCFVGIAASMPLGTLILVYAYRSLQVTGRTV</sequence>
<keyword evidence="3" id="KW-1185">Reference proteome</keyword>
<keyword evidence="1" id="KW-1133">Transmembrane helix</keyword>
<dbReference type="AlphaFoldDB" id="A0A5Q2MGL2"/>
<feature type="transmembrane region" description="Helical" evidence="1">
    <location>
        <begin position="223"/>
        <end position="243"/>
    </location>
</feature>
<dbReference type="KEGG" id="aef:GEV26_10665"/>
<accession>A0A5Q2MGL2</accession>
<name>A0A5Q2MGL2_9ACTN</name>
<feature type="transmembrane region" description="Helical" evidence="1">
    <location>
        <begin position="46"/>
        <end position="67"/>
    </location>
</feature>
<keyword evidence="1" id="KW-0812">Transmembrane</keyword>
<reference evidence="2 3" key="1">
    <citation type="submission" date="2019-11" db="EMBL/GenBank/DDBJ databases">
        <authorList>
            <person name="Li J."/>
        </authorList>
    </citation>
    <scope>NUCLEOTIDE SEQUENCE [LARGE SCALE GENOMIC DNA]</scope>
    <source>
        <strain evidence="2 3">MF47</strain>
    </source>
</reference>
<organism evidence="2 3">
    <name type="scientific">Aeromicrobium yanjiei</name>
    <dbReference type="NCBI Taxonomy" id="2662028"/>
    <lineage>
        <taxon>Bacteria</taxon>
        <taxon>Bacillati</taxon>
        <taxon>Actinomycetota</taxon>
        <taxon>Actinomycetes</taxon>
        <taxon>Propionibacteriales</taxon>
        <taxon>Nocardioidaceae</taxon>
        <taxon>Aeromicrobium</taxon>
    </lineage>
</organism>
<dbReference type="EMBL" id="CP045737">
    <property type="protein sequence ID" value="QGG41788.1"/>
    <property type="molecule type" value="Genomic_DNA"/>
</dbReference>
<gene>
    <name evidence="2" type="ORF">GEV26_10665</name>
</gene>
<feature type="transmembrane region" description="Helical" evidence="1">
    <location>
        <begin position="145"/>
        <end position="176"/>
    </location>
</feature>
<evidence type="ECO:0008006" key="4">
    <source>
        <dbReference type="Google" id="ProtNLM"/>
    </source>
</evidence>
<evidence type="ECO:0000256" key="1">
    <source>
        <dbReference type="SAM" id="Phobius"/>
    </source>
</evidence>
<dbReference type="Proteomes" id="UP000392064">
    <property type="component" value="Chromosome"/>
</dbReference>
<feature type="transmembrane region" description="Helical" evidence="1">
    <location>
        <begin position="93"/>
        <end position="114"/>
    </location>
</feature>
<proteinExistence type="predicted"/>
<dbReference type="RefSeq" id="WP_153653054.1">
    <property type="nucleotide sequence ID" value="NZ_CP045737.1"/>
</dbReference>
<evidence type="ECO:0000313" key="3">
    <source>
        <dbReference type="Proteomes" id="UP000392064"/>
    </source>
</evidence>
<feature type="transmembrane region" description="Helical" evidence="1">
    <location>
        <begin position="196"/>
        <end position="216"/>
    </location>
</feature>
<evidence type="ECO:0000313" key="2">
    <source>
        <dbReference type="EMBL" id="QGG41788.1"/>
    </source>
</evidence>
<protein>
    <recommendedName>
        <fullName evidence="4">DUF4013 domain-containing protein</fullName>
    </recommendedName>
</protein>
<keyword evidence="1" id="KW-0472">Membrane</keyword>